<dbReference type="GO" id="GO:0004518">
    <property type="term" value="F:nuclease activity"/>
    <property type="evidence" value="ECO:0007669"/>
    <property type="project" value="UniProtKB-KW"/>
</dbReference>
<keyword evidence="19" id="KW-1185">Reference proteome</keyword>
<evidence type="ECO:0000256" key="3">
    <source>
        <dbReference type="ARBA" id="ARBA00022723"/>
    </source>
</evidence>
<evidence type="ECO:0000313" key="18">
    <source>
        <dbReference type="EMBL" id="OMF52186.1"/>
    </source>
</evidence>
<keyword evidence="7" id="KW-0228">DNA excision</keyword>
<dbReference type="GO" id="GO:0016887">
    <property type="term" value="F:ATP hydrolysis activity"/>
    <property type="evidence" value="ECO:0007669"/>
    <property type="project" value="InterPro"/>
</dbReference>
<keyword evidence="2" id="KW-0963">Cytoplasm</keyword>
<feature type="domain" description="ABC transporter" evidence="17">
    <location>
        <begin position="500"/>
        <end position="842"/>
    </location>
</feature>
<keyword evidence="10" id="KW-0067">ATP-binding</keyword>
<dbReference type="PROSITE" id="PS50893">
    <property type="entry name" value="ABC_TRANSPORTER_2"/>
    <property type="match status" value="2"/>
</dbReference>
<dbReference type="NCBIfam" id="TIGR00630">
    <property type="entry name" value="uvra"/>
    <property type="match status" value="1"/>
</dbReference>
<evidence type="ECO:0000256" key="13">
    <source>
        <dbReference type="ARBA" id="ARBA00023204"/>
    </source>
</evidence>
<dbReference type="GO" id="GO:0003677">
    <property type="term" value="F:DNA binding"/>
    <property type="evidence" value="ECO:0007669"/>
    <property type="project" value="UniProtKB-KW"/>
</dbReference>
<accession>A0A1R1EK28</accession>
<dbReference type="SUPFAM" id="SSF52540">
    <property type="entry name" value="P-loop containing nucleoside triphosphate hydrolases"/>
    <property type="match status" value="2"/>
</dbReference>
<gene>
    <name evidence="18" type="ORF">BK138_22285</name>
</gene>
<evidence type="ECO:0000256" key="5">
    <source>
        <dbReference type="ARBA" id="ARBA00022741"/>
    </source>
</evidence>
<dbReference type="EMBL" id="MRTP01000007">
    <property type="protein sequence ID" value="OMF52186.1"/>
    <property type="molecule type" value="Genomic_DNA"/>
</dbReference>
<proteinExistence type="inferred from homology"/>
<protein>
    <recommendedName>
        <fullName evidence="15">UvrABC system protein A</fullName>
    </recommendedName>
    <alternativeName>
        <fullName evidence="16">Excinuclease ABC subunit A</fullName>
    </alternativeName>
</protein>
<dbReference type="InterPro" id="IPR017871">
    <property type="entry name" value="ABC_transporter-like_CS"/>
</dbReference>
<keyword evidence="13" id="KW-0234">DNA repair</keyword>
<evidence type="ECO:0000256" key="4">
    <source>
        <dbReference type="ARBA" id="ARBA00022737"/>
    </source>
</evidence>
<organism evidence="18 19">
    <name type="scientific">Paenibacillus rhizosphaerae</name>
    <dbReference type="NCBI Taxonomy" id="297318"/>
    <lineage>
        <taxon>Bacteria</taxon>
        <taxon>Bacillati</taxon>
        <taxon>Bacillota</taxon>
        <taxon>Bacilli</taxon>
        <taxon>Bacillales</taxon>
        <taxon>Paenibacillaceae</taxon>
        <taxon>Paenibacillus</taxon>
    </lineage>
</organism>
<dbReference type="PANTHER" id="PTHR43152">
    <property type="entry name" value="UVRABC SYSTEM PROTEIN A"/>
    <property type="match status" value="1"/>
</dbReference>
<dbReference type="Gene3D" id="3.40.50.300">
    <property type="entry name" value="P-loop containing nucleotide triphosphate hydrolases"/>
    <property type="match status" value="2"/>
</dbReference>
<evidence type="ECO:0000256" key="6">
    <source>
        <dbReference type="ARBA" id="ARBA00022763"/>
    </source>
</evidence>
<keyword evidence="3" id="KW-0479">Metal-binding</keyword>
<dbReference type="GO" id="GO:0006289">
    <property type="term" value="P:nucleotide-excision repair"/>
    <property type="evidence" value="ECO:0007669"/>
    <property type="project" value="InterPro"/>
</dbReference>
<reference evidence="18 19" key="1">
    <citation type="submission" date="2016-11" db="EMBL/GenBank/DDBJ databases">
        <title>Paenibacillus species isolates.</title>
        <authorList>
            <person name="Beno S.M."/>
        </authorList>
    </citation>
    <scope>NUCLEOTIDE SEQUENCE [LARGE SCALE GENOMIC DNA]</scope>
    <source>
        <strain evidence="18 19">FSL R5-0378</strain>
    </source>
</reference>
<name>A0A1R1EK28_9BACL</name>
<dbReference type="InterPro" id="IPR027417">
    <property type="entry name" value="P-loop_NTPase"/>
</dbReference>
<comment type="similarity">
    <text evidence="14">Belongs to the ABC transporter superfamily. UvrA family.</text>
</comment>
<dbReference type="InterPro" id="IPR003439">
    <property type="entry name" value="ABC_transporter-like_ATP-bd"/>
</dbReference>
<dbReference type="GO" id="GO:0005524">
    <property type="term" value="F:ATP binding"/>
    <property type="evidence" value="ECO:0007669"/>
    <property type="project" value="UniProtKB-KW"/>
</dbReference>
<dbReference type="InterPro" id="IPR041552">
    <property type="entry name" value="UvrA_DNA-bd"/>
</dbReference>
<keyword evidence="12" id="KW-0238">DNA-binding</keyword>
<dbReference type="AlphaFoldDB" id="A0A1R1EK28"/>
<dbReference type="PROSITE" id="PS00211">
    <property type="entry name" value="ABC_TRANSPORTER_1"/>
    <property type="match status" value="2"/>
</dbReference>
<keyword evidence="9" id="KW-0862">Zinc</keyword>
<keyword evidence="8" id="KW-0863">Zinc-finger</keyword>
<evidence type="ECO:0000256" key="15">
    <source>
        <dbReference type="ARBA" id="ARBA00039316"/>
    </source>
</evidence>
<keyword evidence="4" id="KW-0677">Repeat</keyword>
<dbReference type="STRING" id="297318.BK138_22285"/>
<evidence type="ECO:0000256" key="2">
    <source>
        <dbReference type="ARBA" id="ARBA00022490"/>
    </source>
</evidence>
<keyword evidence="5" id="KW-0547">Nucleotide-binding</keyword>
<dbReference type="Proteomes" id="UP000187172">
    <property type="component" value="Unassembled WGS sequence"/>
</dbReference>
<comment type="subcellular location">
    <subcellularLocation>
        <location evidence="1">Cytoplasm</location>
    </subcellularLocation>
</comment>
<evidence type="ECO:0000256" key="10">
    <source>
        <dbReference type="ARBA" id="ARBA00022840"/>
    </source>
</evidence>
<dbReference type="Pfam" id="PF17755">
    <property type="entry name" value="UvrA_DNA-bind"/>
    <property type="match status" value="1"/>
</dbReference>
<evidence type="ECO:0000256" key="7">
    <source>
        <dbReference type="ARBA" id="ARBA00022769"/>
    </source>
</evidence>
<dbReference type="PANTHER" id="PTHR43152:SF3">
    <property type="entry name" value="UVRABC SYSTEM PROTEIN A"/>
    <property type="match status" value="1"/>
</dbReference>
<evidence type="ECO:0000256" key="12">
    <source>
        <dbReference type="ARBA" id="ARBA00023125"/>
    </source>
</evidence>
<dbReference type="Gene3D" id="1.10.8.280">
    <property type="entry name" value="ABC transporter ATPase domain-like"/>
    <property type="match status" value="1"/>
</dbReference>
<dbReference type="RefSeq" id="WP_076173007.1">
    <property type="nucleotide sequence ID" value="NZ_MRTP01000007.1"/>
</dbReference>
<keyword evidence="11" id="KW-0267">Excision nuclease</keyword>
<evidence type="ECO:0000259" key="17">
    <source>
        <dbReference type="PROSITE" id="PS50893"/>
    </source>
</evidence>
<evidence type="ECO:0000256" key="14">
    <source>
        <dbReference type="ARBA" id="ARBA00038000"/>
    </source>
</evidence>
<evidence type="ECO:0000256" key="1">
    <source>
        <dbReference type="ARBA" id="ARBA00004496"/>
    </source>
</evidence>
<feature type="domain" description="ABC transporter" evidence="17">
    <location>
        <begin position="254"/>
        <end position="495"/>
    </location>
</feature>
<dbReference type="GO" id="GO:0005737">
    <property type="term" value="C:cytoplasm"/>
    <property type="evidence" value="ECO:0007669"/>
    <property type="project" value="UniProtKB-SubCell"/>
</dbReference>
<evidence type="ECO:0000256" key="11">
    <source>
        <dbReference type="ARBA" id="ARBA00022881"/>
    </source>
</evidence>
<keyword evidence="6" id="KW-0227">DNA damage</keyword>
<dbReference type="Gene3D" id="1.20.1580.10">
    <property type="entry name" value="ABC transporter ATPase like domain"/>
    <property type="match status" value="2"/>
</dbReference>
<dbReference type="GO" id="GO:0009380">
    <property type="term" value="C:excinuclease repair complex"/>
    <property type="evidence" value="ECO:0007669"/>
    <property type="project" value="InterPro"/>
</dbReference>
<evidence type="ECO:0000256" key="9">
    <source>
        <dbReference type="ARBA" id="ARBA00022833"/>
    </source>
</evidence>
<evidence type="ECO:0000256" key="16">
    <source>
        <dbReference type="ARBA" id="ARBA00042156"/>
    </source>
</evidence>
<sequence length="847" mass="92788">MDEYIEIEGAREHNLKNISLRIPKRRLVVLTGLSGSGKSSLAMDTLQKECQRQYMESMGMVTDFISKPRVDSIRGLSPSISVSQHVTNRNPRSTVGTVTEIYTYLRVLYAKLGVRVCPACGQSIHPVFEDSPAVSEEVLEPSEDTIEEPKHMPCPHCHASIPKLTMAHFSFNKPEGACATCTGIGIVTDIAVDRLLQEDRSILEGGVTLWDGWVREYYADVLLAASKHYGFPYEPHLPIRDYGAIARDMLLYGAASEQFQRHFPGVKPPKTVGKGNFEGLITHLLRKYREHDGDPEESGSKKWDPYFMKQICPDCQGSRLGREGRLVTIKGTTIIEAASYTLLPLYAWLKQLKQELPGESLAVWEPIFNGLADRIQRLIDVGLEYLSLDRKASTLSGGEAQRLRLASLLGSGLTGVLYVLDEPTAGLHPRDTHKLIRVLKRLRDLGNTVLVIEHDTEVMKAADHLIEIGPGSGKEGGTVVGTGTLEQLKAIPGSATGRYLREVDIAHPPVTRRAGSGSKLTIEQASAHNLKQLTVSFPLGCLITVTGVSGSGKSTLLFDILEPAAKSHLRLSGDMPGQYGRITGLELIDKVIAVDQAPVGKISRSNIATYTDLFTPIRSLFAELPEARKQRLSPKHFSFNTPGGRCEKCRGMGTLQLDMHFLPDVEVRCPVCLGKRFKENVLAVQYKGFSISDILNLTVLENAALFEEPVITDMLNLLGEVGLGYLQLGQPTTTLSGGEAQRIKLAKELGKKARGHTLYLLDEPTTGLHPSDVRHLCRLLNRLVDAGNTVMVIEHHLDLIAASDWIADFGPEGGDAGGQLVAQGTPEDVAAVQASYTGRYLAEHLSR</sequence>
<dbReference type="InterPro" id="IPR004602">
    <property type="entry name" value="UvrA"/>
</dbReference>
<evidence type="ECO:0000256" key="8">
    <source>
        <dbReference type="ARBA" id="ARBA00022771"/>
    </source>
</evidence>
<dbReference type="GO" id="GO:0008270">
    <property type="term" value="F:zinc ion binding"/>
    <property type="evidence" value="ECO:0007669"/>
    <property type="project" value="UniProtKB-KW"/>
</dbReference>
<comment type="caution">
    <text evidence="18">The sequence shown here is derived from an EMBL/GenBank/DDBJ whole genome shotgun (WGS) entry which is preliminary data.</text>
</comment>
<evidence type="ECO:0000313" key="19">
    <source>
        <dbReference type="Proteomes" id="UP000187172"/>
    </source>
</evidence>